<dbReference type="PRINTS" id="PR00050">
    <property type="entry name" value="COLDSHOCK"/>
</dbReference>
<name>A0ABX7K3W9_9PSED</name>
<evidence type="ECO:0000313" key="4">
    <source>
        <dbReference type="EMBL" id="QSB41232.1"/>
    </source>
</evidence>
<accession>A0ABX7K3W9</accession>
<keyword evidence="2" id="KW-0963">Cytoplasm</keyword>
<keyword evidence="5" id="KW-1185">Reference proteome</keyword>
<dbReference type="InterPro" id="IPR050181">
    <property type="entry name" value="Cold_shock_domain"/>
</dbReference>
<dbReference type="PROSITE" id="PS51857">
    <property type="entry name" value="CSD_2"/>
    <property type="match status" value="1"/>
</dbReference>
<sequence length="67" mass="7288">MAIGTVKWFIDSTGFGFITPDGGAEDLFVRFFGIFGSGHRALAEGQKVEFDIVEDPKGKQAVNVRPL</sequence>
<dbReference type="InterPro" id="IPR011129">
    <property type="entry name" value="CSD"/>
</dbReference>
<reference evidence="4 5" key="1">
    <citation type="submission" date="2021-02" db="EMBL/GenBank/DDBJ databases">
        <title>Genomic and phenotypic characterization of Pseudomonas hygromyciniae, a novel bacterial species discovered from a commercially purchased antibiotic vial.</title>
        <authorList>
            <person name="Turner T.L."/>
            <person name="Mitra S.D."/>
            <person name="Kochan T.J."/>
            <person name="Pincus N.B."/>
            <person name="Lebrun-Corbin M."/>
            <person name="Cheung B."/>
            <person name="Gatesy S.W."/>
            <person name="Afzal T."/>
            <person name="Ozer E.A."/>
            <person name="Hauser A.R."/>
        </authorList>
    </citation>
    <scope>NUCLEOTIDE SEQUENCE [LARGE SCALE GENOMIC DNA]</scope>
    <source>
        <strain evidence="4 5">SDM007</strain>
    </source>
</reference>
<dbReference type="EMBL" id="CP070506">
    <property type="protein sequence ID" value="QSB41232.1"/>
    <property type="molecule type" value="Genomic_DNA"/>
</dbReference>
<comment type="subcellular location">
    <subcellularLocation>
        <location evidence="1">Cytoplasm</location>
    </subcellularLocation>
</comment>
<gene>
    <name evidence="4" type="ORF">JTY93_07650</name>
</gene>
<proteinExistence type="predicted"/>
<dbReference type="Gene3D" id="2.40.50.140">
    <property type="entry name" value="Nucleic acid-binding proteins"/>
    <property type="match status" value="1"/>
</dbReference>
<dbReference type="RefSeq" id="WP_205476943.1">
    <property type="nucleotide sequence ID" value="NZ_CP070506.1"/>
</dbReference>
<evidence type="ECO:0000259" key="3">
    <source>
        <dbReference type="PROSITE" id="PS51857"/>
    </source>
</evidence>
<dbReference type="InterPro" id="IPR012156">
    <property type="entry name" value="Cold_shock_CspA"/>
</dbReference>
<dbReference type="InterPro" id="IPR002059">
    <property type="entry name" value="CSP_DNA-bd"/>
</dbReference>
<evidence type="ECO:0000256" key="2">
    <source>
        <dbReference type="ARBA" id="ARBA00022490"/>
    </source>
</evidence>
<dbReference type="InterPro" id="IPR012340">
    <property type="entry name" value="NA-bd_OB-fold"/>
</dbReference>
<dbReference type="PANTHER" id="PTHR11544">
    <property type="entry name" value="COLD SHOCK DOMAIN CONTAINING PROTEINS"/>
    <property type="match status" value="1"/>
</dbReference>
<dbReference type="SMART" id="SM00357">
    <property type="entry name" value="CSP"/>
    <property type="match status" value="1"/>
</dbReference>
<organism evidence="4 5">
    <name type="scientific">Pseudomonas hygromyciniae</name>
    <dbReference type="NCBI Taxonomy" id="2812000"/>
    <lineage>
        <taxon>Bacteria</taxon>
        <taxon>Pseudomonadati</taxon>
        <taxon>Pseudomonadota</taxon>
        <taxon>Gammaproteobacteria</taxon>
        <taxon>Pseudomonadales</taxon>
        <taxon>Pseudomonadaceae</taxon>
        <taxon>Pseudomonas</taxon>
    </lineage>
</organism>
<dbReference type="PIRSF" id="PIRSF002599">
    <property type="entry name" value="Cold_shock_A"/>
    <property type="match status" value="1"/>
</dbReference>
<dbReference type="Proteomes" id="UP000663249">
    <property type="component" value="Chromosome"/>
</dbReference>
<dbReference type="Pfam" id="PF00313">
    <property type="entry name" value="CSD"/>
    <property type="match status" value="1"/>
</dbReference>
<dbReference type="CDD" id="cd04458">
    <property type="entry name" value="CSP_CDS"/>
    <property type="match status" value="1"/>
</dbReference>
<protein>
    <submittedName>
        <fullName evidence="4">Cold-shock protein</fullName>
    </submittedName>
</protein>
<evidence type="ECO:0000256" key="1">
    <source>
        <dbReference type="ARBA" id="ARBA00004496"/>
    </source>
</evidence>
<feature type="domain" description="CSD" evidence="3">
    <location>
        <begin position="1"/>
        <end position="66"/>
    </location>
</feature>
<dbReference type="SUPFAM" id="SSF50249">
    <property type="entry name" value="Nucleic acid-binding proteins"/>
    <property type="match status" value="1"/>
</dbReference>
<evidence type="ECO:0000313" key="5">
    <source>
        <dbReference type="Proteomes" id="UP000663249"/>
    </source>
</evidence>